<protein>
    <submittedName>
        <fullName evidence="1">Uncharacterized protein</fullName>
    </submittedName>
</protein>
<keyword evidence="2" id="KW-1185">Reference proteome</keyword>
<dbReference type="EMBL" id="UYRV01018665">
    <property type="protein sequence ID" value="VDK64981.1"/>
    <property type="molecule type" value="Genomic_DNA"/>
</dbReference>
<evidence type="ECO:0000313" key="1">
    <source>
        <dbReference type="EMBL" id="VDK64981.1"/>
    </source>
</evidence>
<dbReference type="OrthoDB" id="10255768at2759"/>
<accession>A0A3P6TKJ4</accession>
<proteinExistence type="predicted"/>
<name>A0A3P6TKJ4_CYLGO</name>
<organism evidence="1 2">
    <name type="scientific">Cylicostephanus goldi</name>
    <name type="common">Nematode worm</name>
    <dbReference type="NCBI Taxonomy" id="71465"/>
    <lineage>
        <taxon>Eukaryota</taxon>
        <taxon>Metazoa</taxon>
        <taxon>Ecdysozoa</taxon>
        <taxon>Nematoda</taxon>
        <taxon>Chromadorea</taxon>
        <taxon>Rhabditida</taxon>
        <taxon>Rhabditina</taxon>
        <taxon>Rhabditomorpha</taxon>
        <taxon>Strongyloidea</taxon>
        <taxon>Strongylidae</taxon>
        <taxon>Cylicostephanus</taxon>
    </lineage>
</organism>
<gene>
    <name evidence="1" type="ORF">CGOC_LOCUS5957</name>
</gene>
<dbReference type="Proteomes" id="UP000271889">
    <property type="component" value="Unassembled WGS sequence"/>
</dbReference>
<evidence type="ECO:0000313" key="2">
    <source>
        <dbReference type="Proteomes" id="UP000271889"/>
    </source>
</evidence>
<dbReference type="AlphaFoldDB" id="A0A3P6TKJ4"/>
<reference evidence="1 2" key="1">
    <citation type="submission" date="2018-11" db="EMBL/GenBank/DDBJ databases">
        <authorList>
            <consortium name="Pathogen Informatics"/>
        </authorList>
    </citation>
    <scope>NUCLEOTIDE SEQUENCE [LARGE SCALE GENOMIC DNA]</scope>
</reference>
<sequence>MFRLALTMGNRLGGLQRKREKPEHAAMKVSMKRVKGLEHVNKLPNILPRRQCLLRLLKHNRVHDYLLLEIEFIKRQNSFKSLESQKKEERKVVQVWECA</sequence>